<proteinExistence type="predicted"/>
<keyword evidence="1" id="KW-1133">Transmembrane helix</keyword>
<organism evidence="3 4">
    <name type="scientific">Pelagomonas calceolata</name>
    <dbReference type="NCBI Taxonomy" id="35677"/>
    <lineage>
        <taxon>Eukaryota</taxon>
        <taxon>Sar</taxon>
        <taxon>Stramenopiles</taxon>
        <taxon>Ochrophyta</taxon>
        <taxon>Pelagophyceae</taxon>
        <taxon>Pelagomonadales</taxon>
        <taxon>Pelagomonadaceae</taxon>
        <taxon>Pelagomonas</taxon>
    </lineage>
</organism>
<dbReference type="Proteomes" id="UP000789595">
    <property type="component" value="Unassembled WGS sequence"/>
</dbReference>
<accession>A0A8J2X5C6</accession>
<protein>
    <submittedName>
        <fullName evidence="3">Uncharacterized protein</fullName>
    </submittedName>
</protein>
<evidence type="ECO:0000256" key="2">
    <source>
        <dbReference type="SAM" id="SignalP"/>
    </source>
</evidence>
<keyword evidence="2" id="KW-0732">Signal</keyword>
<name>A0A8J2X5C6_9STRA</name>
<dbReference type="OrthoDB" id="277199at2759"/>
<dbReference type="EMBL" id="CAKKNE010000005">
    <property type="protein sequence ID" value="CAH0375716.1"/>
    <property type="molecule type" value="Genomic_DNA"/>
</dbReference>
<evidence type="ECO:0000313" key="3">
    <source>
        <dbReference type="EMBL" id="CAH0375716.1"/>
    </source>
</evidence>
<evidence type="ECO:0000313" key="4">
    <source>
        <dbReference type="Proteomes" id="UP000789595"/>
    </source>
</evidence>
<feature type="transmembrane region" description="Helical" evidence="1">
    <location>
        <begin position="152"/>
        <end position="170"/>
    </location>
</feature>
<feature type="signal peptide" evidence="2">
    <location>
        <begin position="1"/>
        <end position="20"/>
    </location>
</feature>
<comment type="caution">
    <text evidence="3">The sequence shown here is derived from an EMBL/GenBank/DDBJ whole genome shotgun (WGS) entry which is preliminary data.</text>
</comment>
<gene>
    <name evidence="3" type="ORF">PECAL_5P02550</name>
</gene>
<feature type="chain" id="PRO_5035234573" evidence="2">
    <location>
        <begin position="21"/>
        <end position="347"/>
    </location>
</feature>
<feature type="transmembrane region" description="Helical" evidence="1">
    <location>
        <begin position="129"/>
        <end position="146"/>
    </location>
</feature>
<sequence>MGLVKTSAVLVALFAVGVQWLDQSGQSDALAGGFFAKPVHAARLTRFYLQHAPDKVHSVPDVLDRYAGREQELYRKLAAKYEVSPQWRVDALSALRAALELAAHQASMTSPFAAEGIQRLKSESKGARAWRAGLVIAALAFLAVPPPGSPRARLRALCYIVPLVAAAFYGPAPSAFSVKAVADGVGDLMRRNDATGRLSLVGAATAFCACLRPRAAPVLALGALAALAVSNPALEAGKVDAGLLVDAGVAASRASAASILAAQPGHLRLHDFSLVSAVVHSPQESWTGQVLAVGAAGRWYALGTMRTVGDMLEIHAHACPLYLVAVGLASVAWAALTYFDAPPSAFV</sequence>
<dbReference type="AlphaFoldDB" id="A0A8J2X5C6"/>
<keyword evidence="1" id="KW-0472">Membrane</keyword>
<keyword evidence="1" id="KW-0812">Transmembrane</keyword>
<keyword evidence="4" id="KW-1185">Reference proteome</keyword>
<feature type="transmembrane region" description="Helical" evidence="1">
    <location>
        <begin position="321"/>
        <end position="339"/>
    </location>
</feature>
<evidence type="ECO:0000256" key="1">
    <source>
        <dbReference type="SAM" id="Phobius"/>
    </source>
</evidence>
<reference evidence="3" key="1">
    <citation type="submission" date="2021-11" db="EMBL/GenBank/DDBJ databases">
        <authorList>
            <consortium name="Genoscope - CEA"/>
            <person name="William W."/>
        </authorList>
    </citation>
    <scope>NUCLEOTIDE SEQUENCE</scope>
</reference>